<feature type="transmembrane region" description="Helical" evidence="2">
    <location>
        <begin position="65"/>
        <end position="85"/>
    </location>
</feature>
<dbReference type="GO" id="GO:0016746">
    <property type="term" value="F:acyltransferase activity"/>
    <property type="evidence" value="ECO:0007669"/>
    <property type="project" value="UniProtKB-KW"/>
</dbReference>
<gene>
    <name evidence="4" type="ORF">ACFOX0_10140</name>
</gene>
<keyword evidence="2" id="KW-1133">Transmembrane helix</keyword>
<proteinExistence type="predicted"/>
<evidence type="ECO:0000256" key="1">
    <source>
        <dbReference type="SAM" id="MobiDB-lite"/>
    </source>
</evidence>
<feature type="transmembrane region" description="Helical" evidence="2">
    <location>
        <begin position="424"/>
        <end position="444"/>
    </location>
</feature>
<sequence>MGRLGRLAAGTPAGRERYVDLLRAIAIVLVVLGHWLIIEVTHPSGGRLTGHSALDAIPWAPPLTWLFQVIPVFFLVGGYANAASLRKAYDRGGRTGRTALDWLTTRSGRLVRPTTVLIVVLAAAAAGATLVGAAGVQTRQVVWFATIPLWFLSAYLAVVLLTPVMYALHRRFGLAVPLVLVGLVGIGDLARFRGPESLADANFLFGWLAIHQVGFAWREASAPDPAERTGPAKAGRGARTGRDGSTRTRLPMSGRAGVVLVTVGLVALVLLTVVGPYPVSMLDLPGELRNSAPPTLALLATATFQLGVVVLLRGPAERWLRRPGPWRVVVGVNAVVLTIFLWHVSATILLVGLLDRLHLLPTVAPNTAFWWLLRLPWLAGLLVLLAGLVAVFGRIEARGDRRPDTPPRWLPAACRTASRTAPRAGLVVGGYLATVAGLLGNSLTANDEPAALGLPAAALVAYLAGAAALRLVRVLPTAPTPDRR</sequence>
<protein>
    <submittedName>
        <fullName evidence="4">Acyltransferase</fullName>
        <ecNumber evidence="4">2.3.1.-</ecNumber>
    </submittedName>
</protein>
<dbReference type="EC" id="2.3.1.-" evidence="4"/>
<feature type="transmembrane region" description="Helical" evidence="2">
    <location>
        <begin position="256"/>
        <end position="277"/>
    </location>
</feature>
<keyword evidence="5" id="KW-1185">Reference proteome</keyword>
<reference evidence="5" key="1">
    <citation type="journal article" date="2019" name="Int. J. Syst. Evol. Microbiol.">
        <title>The Global Catalogue of Microorganisms (GCM) 10K type strain sequencing project: providing services to taxonomists for standard genome sequencing and annotation.</title>
        <authorList>
            <consortium name="The Broad Institute Genomics Platform"/>
            <consortium name="The Broad Institute Genome Sequencing Center for Infectious Disease"/>
            <person name="Wu L."/>
            <person name="Ma J."/>
        </authorList>
    </citation>
    <scope>NUCLEOTIDE SEQUENCE [LARGE SCALE GENOMIC DNA]</scope>
    <source>
        <strain evidence="5">2902at01</strain>
    </source>
</reference>
<feature type="domain" description="Acyltransferase 3" evidence="3">
    <location>
        <begin position="17"/>
        <end position="389"/>
    </location>
</feature>
<keyword evidence="2" id="KW-0472">Membrane</keyword>
<evidence type="ECO:0000256" key="2">
    <source>
        <dbReference type="SAM" id="Phobius"/>
    </source>
</evidence>
<evidence type="ECO:0000313" key="5">
    <source>
        <dbReference type="Proteomes" id="UP001595868"/>
    </source>
</evidence>
<dbReference type="RefSeq" id="WP_377543952.1">
    <property type="nucleotide sequence ID" value="NZ_JBHSBN010000005.1"/>
</dbReference>
<keyword evidence="4" id="KW-0012">Acyltransferase</keyword>
<comment type="caution">
    <text evidence="4">The sequence shown here is derived from an EMBL/GenBank/DDBJ whole genome shotgun (WGS) entry which is preliminary data.</text>
</comment>
<keyword evidence="2" id="KW-0812">Transmembrane</keyword>
<keyword evidence="4" id="KW-0808">Transferase</keyword>
<feature type="transmembrane region" description="Helical" evidence="2">
    <location>
        <begin position="450"/>
        <end position="472"/>
    </location>
</feature>
<feature type="region of interest" description="Disordered" evidence="1">
    <location>
        <begin position="222"/>
        <end position="248"/>
    </location>
</feature>
<dbReference type="Proteomes" id="UP001595868">
    <property type="component" value="Unassembled WGS sequence"/>
</dbReference>
<dbReference type="EMBL" id="JBHSBN010000005">
    <property type="protein sequence ID" value="MFC4106293.1"/>
    <property type="molecule type" value="Genomic_DNA"/>
</dbReference>
<feature type="transmembrane region" description="Helical" evidence="2">
    <location>
        <begin position="371"/>
        <end position="392"/>
    </location>
</feature>
<accession>A0ABV8KJN0</accession>
<evidence type="ECO:0000259" key="3">
    <source>
        <dbReference type="Pfam" id="PF01757"/>
    </source>
</evidence>
<feature type="transmembrane region" description="Helical" evidence="2">
    <location>
        <begin position="142"/>
        <end position="168"/>
    </location>
</feature>
<dbReference type="InterPro" id="IPR002656">
    <property type="entry name" value="Acyl_transf_3_dom"/>
</dbReference>
<feature type="transmembrane region" description="Helical" evidence="2">
    <location>
        <begin position="297"/>
        <end position="316"/>
    </location>
</feature>
<feature type="transmembrane region" description="Helical" evidence="2">
    <location>
        <begin position="116"/>
        <end position="136"/>
    </location>
</feature>
<feature type="transmembrane region" description="Helical" evidence="2">
    <location>
        <begin position="21"/>
        <end position="38"/>
    </location>
</feature>
<dbReference type="Pfam" id="PF01757">
    <property type="entry name" value="Acyl_transf_3"/>
    <property type="match status" value="1"/>
</dbReference>
<name>A0ABV8KJN0_9ACTN</name>
<evidence type="ECO:0000313" key="4">
    <source>
        <dbReference type="EMBL" id="MFC4106293.1"/>
    </source>
</evidence>
<feature type="transmembrane region" description="Helical" evidence="2">
    <location>
        <begin position="328"/>
        <end position="351"/>
    </location>
</feature>
<organism evidence="4 5">
    <name type="scientific">Micromonospora zhanjiangensis</name>
    <dbReference type="NCBI Taxonomy" id="1522057"/>
    <lineage>
        <taxon>Bacteria</taxon>
        <taxon>Bacillati</taxon>
        <taxon>Actinomycetota</taxon>
        <taxon>Actinomycetes</taxon>
        <taxon>Micromonosporales</taxon>
        <taxon>Micromonosporaceae</taxon>
        <taxon>Micromonospora</taxon>
    </lineage>
</organism>